<sequence length="129" mass="15167">MVSTQIDGRKMRGERTDIHRLAPLLQKTQIVYRGHSSSDVPTKYFLKRERQKARRRASEGTGETAERLKGGNSSSSYLRWTERKNYTVQPHVTRRSSQRRRITSQTPHICSSRPRRFLSRLHPKLDHKL</sequence>
<accession>A0AA88P586</accession>
<evidence type="ECO:0000313" key="2">
    <source>
        <dbReference type="Proteomes" id="UP001187343"/>
    </source>
</evidence>
<dbReference type="EMBL" id="JAUYZG010000023">
    <property type="protein sequence ID" value="KAK2871112.1"/>
    <property type="molecule type" value="Genomic_DNA"/>
</dbReference>
<dbReference type="AlphaFoldDB" id="A0AA88P586"/>
<proteinExistence type="predicted"/>
<name>A0AA88P586_9TELE</name>
<comment type="caution">
    <text evidence="1">The sequence shown here is derived from an EMBL/GenBank/DDBJ whole genome shotgun (WGS) entry which is preliminary data.</text>
</comment>
<evidence type="ECO:0000313" key="1">
    <source>
        <dbReference type="EMBL" id="KAK2871112.1"/>
    </source>
</evidence>
<dbReference type="Proteomes" id="UP001187343">
    <property type="component" value="Unassembled WGS sequence"/>
</dbReference>
<organism evidence="1 2">
    <name type="scientific">Cirrhinus molitorella</name>
    <name type="common">mud carp</name>
    <dbReference type="NCBI Taxonomy" id="172907"/>
    <lineage>
        <taxon>Eukaryota</taxon>
        <taxon>Metazoa</taxon>
        <taxon>Chordata</taxon>
        <taxon>Craniata</taxon>
        <taxon>Vertebrata</taxon>
        <taxon>Euteleostomi</taxon>
        <taxon>Actinopterygii</taxon>
        <taxon>Neopterygii</taxon>
        <taxon>Teleostei</taxon>
        <taxon>Ostariophysi</taxon>
        <taxon>Cypriniformes</taxon>
        <taxon>Cyprinidae</taxon>
        <taxon>Labeoninae</taxon>
        <taxon>Labeonini</taxon>
        <taxon>Cirrhinus</taxon>
    </lineage>
</organism>
<gene>
    <name evidence="1" type="ORF">Q8A67_023639</name>
</gene>
<keyword evidence="2" id="KW-1185">Reference proteome</keyword>
<protein>
    <submittedName>
        <fullName evidence="1">Uncharacterized protein</fullName>
    </submittedName>
</protein>
<reference evidence="1" key="1">
    <citation type="submission" date="2023-08" db="EMBL/GenBank/DDBJ databases">
        <title>Chromosome-level Genome Assembly of mud carp (Cirrhinus molitorella).</title>
        <authorList>
            <person name="Liu H."/>
        </authorList>
    </citation>
    <scope>NUCLEOTIDE SEQUENCE</scope>
    <source>
        <strain evidence="1">Prfri</strain>
        <tissue evidence="1">Muscle</tissue>
    </source>
</reference>